<comment type="similarity">
    <text evidence="1">Belongs to the glycosyltransferase 2 family.</text>
</comment>
<feature type="non-terminal residue" evidence="4">
    <location>
        <position position="1"/>
    </location>
</feature>
<protein>
    <recommendedName>
        <fullName evidence="5">Glycosyltransferase 2-like domain-containing protein</fullName>
    </recommendedName>
</protein>
<evidence type="ECO:0000256" key="2">
    <source>
        <dbReference type="ARBA" id="ARBA00022676"/>
    </source>
</evidence>
<dbReference type="PANTHER" id="PTHR43685:SF5">
    <property type="entry name" value="GLYCOSYLTRANSFERASE EPSE-RELATED"/>
    <property type="match status" value="1"/>
</dbReference>
<name>A0A382YBY7_9ZZZZ</name>
<evidence type="ECO:0000313" key="4">
    <source>
        <dbReference type="EMBL" id="SVD80744.1"/>
    </source>
</evidence>
<proteinExistence type="inferred from homology"/>
<sequence length="205" mass="23967">LQDALPLCNYPLVARVDSDDRCLPRRFETQLDFLEENPTISVVGGQMRELYTFRDCVEEAIRLTPTDPSTLVQYAKFRNPMNHPTVMFRKSDVLRCGGYEECHLFEDYLLWAKMLVSGYTLANISDVLVETDINDDYFRRRGGIDYLKDEVTLCSHFVQLGFFSLVDSILFLSTRAPIRLLPRYARQHIYRLSLRRKRTKRPKTG</sequence>
<dbReference type="InterPro" id="IPR029044">
    <property type="entry name" value="Nucleotide-diphossugar_trans"/>
</dbReference>
<organism evidence="4">
    <name type="scientific">marine metagenome</name>
    <dbReference type="NCBI Taxonomy" id="408172"/>
    <lineage>
        <taxon>unclassified sequences</taxon>
        <taxon>metagenomes</taxon>
        <taxon>ecological metagenomes</taxon>
    </lineage>
</organism>
<dbReference type="AlphaFoldDB" id="A0A382YBY7"/>
<dbReference type="InterPro" id="IPR050834">
    <property type="entry name" value="Glycosyltransf_2"/>
</dbReference>
<dbReference type="Gene3D" id="3.90.550.10">
    <property type="entry name" value="Spore Coat Polysaccharide Biosynthesis Protein SpsA, Chain A"/>
    <property type="match status" value="1"/>
</dbReference>
<evidence type="ECO:0008006" key="5">
    <source>
        <dbReference type="Google" id="ProtNLM"/>
    </source>
</evidence>
<evidence type="ECO:0000256" key="1">
    <source>
        <dbReference type="ARBA" id="ARBA00006739"/>
    </source>
</evidence>
<evidence type="ECO:0000256" key="3">
    <source>
        <dbReference type="ARBA" id="ARBA00022679"/>
    </source>
</evidence>
<dbReference type="PANTHER" id="PTHR43685">
    <property type="entry name" value="GLYCOSYLTRANSFERASE"/>
    <property type="match status" value="1"/>
</dbReference>
<reference evidence="4" key="1">
    <citation type="submission" date="2018-05" db="EMBL/GenBank/DDBJ databases">
        <authorList>
            <person name="Lanie J.A."/>
            <person name="Ng W.-L."/>
            <person name="Kazmierczak K.M."/>
            <person name="Andrzejewski T.M."/>
            <person name="Davidsen T.M."/>
            <person name="Wayne K.J."/>
            <person name="Tettelin H."/>
            <person name="Glass J.I."/>
            <person name="Rusch D."/>
            <person name="Podicherti R."/>
            <person name="Tsui H.-C.T."/>
            <person name="Winkler M.E."/>
        </authorList>
    </citation>
    <scope>NUCLEOTIDE SEQUENCE</scope>
</reference>
<gene>
    <name evidence="4" type="ORF">METZ01_LOCUS433598</name>
</gene>
<accession>A0A382YBY7</accession>
<dbReference type="GO" id="GO:0016757">
    <property type="term" value="F:glycosyltransferase activity"/>
    <property type="evidence" value="ECO:0007669"/>
    <property type="project" value="UniProtKB-KW"/>
</dbReference>
<keyword evidence="2" id="KW-0328">Glycosyltransferase</keyword>
<dbReference type="EMBL" id="UINC01174558">
    <property type="protein sequence ID" value="SVD80744.1"/>
    <property type="molecule type" value="Genomic_DNA"/>
</dbReference>
<dbReference type="SUPFAM" id="SSF53448">
    <property type="entry name" value="Nucleotide-diphospho-sugar transferases"/>
    <property type="match status" value="1"/>
</dbReference>
<keyword evidence="3" id="KW-0808">Transferase</keyword>